<dbReference type="OrthoDB" id="1368803at2759"/>
<proteinExistence type="predicted"/>
<dbReference type="EMBL" id="KZ293644">
    <property type="protein sequence ID" value="PBL03695.1"/>
    <property type="molecule type" value="Genomic_DNA"/>
</dbReference>
<dbReference type="Pfam" id="PF05185">
    <property type="entry name" value="PRMT5"/>
    <property type="match status" value="1"/>
</dbReference>
<reference evidence="4" key="1">
    <citation type="journal article" date="2017" name="Nat. Ecol. Evol.">
        <title>Genome expansion and lineage-specific genetic innovations in the forest pathogenic fungi Armillaria.</title>
        <authorList>
            <person name="Sipos G."/>
            <person name="Prasanna A.N."/>
            <person name="Walter M.C."/>
            <person name="O'Connor E."/>
            <person name="Balint B."/>
            <person name="Krizsan K."/>
            <person name="Kiss B."/>
            <person name="Hess J."/>
            <person name="Varga T."/>
            <person name="Slot J."/>
            <person name="Riley R."/>
            <person name="Boka B."/>
            <person name="Rigling D."/>
            <person name="Barry K."/>
            <person name="Lee J."/>
            <person name="Mihaltcheva S."/>
            <person name="LaButti K."/>
            <person name="Lipzen A."/>
            <person name="Waldron R."/>
            <person name="Moloney N.M."/>
            <person name="Sperisen C."/>
            <person name="Kredics L."/>
            <person name="Vagvoelgyi C."/>
            <person name="Patrignani A."/>
            <person name="Fitzpatrick D."/>
            <person name="Nagy I."/>
            <person name="Doyle S."/>
            <person name="Anderson J.B."/>
            <person name="Grigoriev I.V."/>
            <person name="Gueldener U."/>
            <person name="Muensterkoetter M."/>
            <person name="Nagy L.G."/>
        </authorList>
    </citation>
    <scope>NUCLEOTIDE SEQUENCE [LARGE SCALE GENOMIC DNA]</scope>
    <source>
        <strain evidence="4">Ar21-2</strain>
    </source>
</reference>
<evidence type="ECO:0000313" key="3">
    <source>
        <dbReference type="EMBL" id="PBL03695.1"/>
    </source>
</evidence>
<protein>
    <recommendedName>
        <fullName evidence="2">PRMT5 arginine-N-methyltransferase domain-containing protein</fullName>
    </recommendedName>
</protein>
<feature type="domain" description="PRMT5 arginine-N-methyltransferase" evidence="2">
    <location>
        <begin position="51"/>
        <end position="83"/>
    </location>
</feature>
<dbReference type="InParanoid" id="A0A2H3EC51"/>
<dbReference type="InterPro" id="IPR029063">
    <property type="entry name" value="SAM-dependent_MTases_sf"/>
</dbReference>
<evidence type="ECO:0000259" key="2">
    <source>
        <dbReference type="Pfam" id="PF05185"/>
    </source>
</evidence>
<dbReference type="Proteomes" id="UP000217790">
    <property type="component" value="Unassembled WGS sequence"/>
</dbReference>
<gene>
    <name evidence="3" type="ORF">ARMGADRAFT_1004409</name>
</gene>
<name>A0A2H3EC51_ARMGA</name>
<feature type="region of interest" description="Disordered" evidence="1">
    <location>
        <begin position="1"/>
        <end position="87"/>
    </location>
</feature>
<dbReference type="InterPro" id="IPR035075">
    <property type="entry name" value="PRMT5"/>
</dbReference>
<feature type="compositionally biased region" description="Low complexity" evidence="1">
    <location>
        <begin position="16"/>
        <end position="35"/>
    </location>
</feature>
<evidence type="ECO:0000256" key="1">
    <source>
        <dbReference type="SAM" id="MobiDB-lite"/>
    </source>
</evidence>
<sequence length="87" mass="9386">MARRLPPHLPAAQLQSSSPPGSSSTPTTPASLTTPRSPPPTRAHPVLRTRGQRDAVLLPAPPLQDNLQNTTYETSEQDSVKYTHPVN</sequence>
<dbReference type="AlphaFoldDB" id="A0A2H3EC51"/>
<dbReference type="Gene3D" id="3.40.50.150">
    <property type="entry name" value="Vaccinia Virus protein VP39"/>
    <property type="match status" value="1"/>
</dbReference>
<accession>A0A2H3EC51</accession>
<feature type="compositionally biased region" description="Polar residues" evidence="1">
    <location>
        <begin position="65"/>
        <end position="74"/>
    </location>
</feature>
<organism evidence="3 4">
    <name type="scientific">Armillaria gallica</name>
    <name type="common">Bulbous honey fungus</name>
    <name type="synonym">Armillaria bulbosa</name>
    <dbReference type="NCBI Taxonomy" id="47427"/>
    <lineage>
        <taxon>Eukaryota</taxon>
        <taxon>Fungi</taxon>
        <taxon>Dikarya</taxon>
        <taxon>Basidiomycota</taxon>
        <taxon>Agaricomycotina</taxon>
        <taxon>Agaricomycetes</taxon>
        <taxon>Agaricomycetidae</taxon>
        <taxon>Agaricales</taxon>
        <taxon>Marasmiineae</taxon>
        <taxon>Physalacriaceae</taxon>
        <taxon>Armillaria</taxon>
    </lineage>
</organism>
<keyword evidence="4" id="KW-1185">Reference proteome</keyword>
<evidence type="ECO:0000313" key="4">
    <source>
        <dbReference type="Proteomes" id="UP000217790"/>
    </source>
</evidence>